<dbReference type="AlphaFoldDB" id="A0A4Y2UXH7"/>
<evidence type="ECO:0000313" key="2">
    <source>
        <dbReference type="Proteomes" id="UP000499080"/>
    </source>
</evidence>
<gene>
    <name evidence="1" type="ORF">AVEN_116215_1</name>
</gene>
<dbReference type="OrthoDB" id="6435936at2759"/>
<proteinExistence type="predicted"/>
<reference evidence="1 2" key="1">
    <citation type="journal article" date="2019" name="Sci. Rep.">
        <title>Orb-weaving spider Araneus ventricosus genome elucidates the spidroin gene catalogue.</title>
        <authorList>
            <person name="Kono N."/>
            <person name="Nakamura H."/>
            <person name="Ohtoshi R."/>
            <person name="Moran D.A.P."/>
            <person name="Shinohara A."/>
            <person name="Yoshida Y."/>
            <person name="Fujiwara M."/>
            <person name="Mori M."/>
            <person name="Tomita M."/>
            <person name="Arakawa K."/>
        </authorList>
    </citation>
    <scope>NUCLEOTIDE SEQUENCE [LARGE SCALE GENOMIC DNA]</scope>
</reference>
<dbReference type="EMBL" id="BGPR01040221">
    <property type="protein sequence ID" value="GBO16320.1"/>
    <property type="molecule type" value="Genomic_DNA"/>
</dbReference>
<dbReference type="Proteomes" id="UP000499080">
    <property type="component" value="Unassembled WGS sequence"/>
</dbReference>
<name>A0A4Y2UXH7_ARAVE</name>
<accession>A0A4Y2UXH7</accession>
<keyword evidence="2" id="KW-1185">Reference proteome</keyword>
<comment type="caution">
    <text evidence="1">The sequence shown here is derived from an EMBL/GenBank/DDBJ whole genome shotgun (WGS) entry which is preliminary data.</text>
</comment>
<organism evidence="1 2">
    <name type="scientific">Araneus ventricosus</name>
    <name type="common">Orbweaver spider</name>
    <name type="synonym">Epeira ventricosa</name>
    <dbReference type="NCBI Taxonomy" id="182803"/>
    <lineage>
        <taxon>Eukaryota</taxon>
        <taxon>Metazoa</taxon>
        <taxon>Ecdysozoa</taxon>
        <taxon>Arthropoda</taxon>
        <taxon>Chelicerata</taxon>
        <taxon>Arachnida</taxon>
        <taxon>Araneae</taxon>
        <taxon>Araneomorphae</taxon>
        <taxon>Entelegynae</taxon>
        <taxon>Araneoidea</taxon>
        <taxon>Araneidae</taxon>
        <taxon>Araneus</taxon>
    </lineage>
</organism>
<sequence>MTVNTDKTVYQFFTLSTKQHLTTVKYKNCDLSRQNCFRYIGVTLDNKLSWRRHVEKGASRLSLLKRLSGVTWGFSPETLATTYKTYVRPVLDYGGELLAIASDCCGVKVDRVRNKALRRITSAACSTPITTLEIQTGIEPMKVRKEKQLLKQYEKCKRLPLKHWRQLLPANKRLKTHQTFFSKSYGRSIVKYGFCARKHNTTNQPNLMNIGINTIS</sequence>
<dbReference type="PRINTS" id="PR01345">
    <property type="entry name" value="CERVTRCPTASE"/>
</dbReference>
<evidence type="ECO:0000313" key="1">
    <source>
        <dbReference type="EMBL" id="GBO16320.1"/>
    </source>
</evidence>
<protein>
    <submittedName>
        <fullName evidence="1">Uncharacterized protein</fullName>
    </submittedName>
</protein>